<organism evidence="2 3">
    <name type="scientific">Hyaloscypha variabilis (strain UAMH 11265 / GT02V1 / F)</name>
    <name type="common">Meliniomyces variabilis</name>
    <dbReference type="NCBI Taxonomy" id="1149755"/>
    <lineage>
        <taxon>Eukaryota</taxon>
        <taxon>Fungi</taxon>
        <taxon>Dikarya</taxon>
        <taxon>Ascomycota</taxon>
        <taxon>Pezizomycotina</taxon>
        <taxon>Leotiomycetes</taxon>
        <taxon>Helotiales</taxon>
        <taxon>Hyaloscyphaceae</taxon>
        <taxon>Hyaloscypha</taxon>
        <taxon>Hyaloscypha variabilis</taxon>
    </lineage>
</organism>
<feature type="chain" id="PRO_5014445917" evidence="1">
    <location>
        <begin position="18"/>
        <end position="151"/>
    </location>
</feature>
<keyword evidence="3" id="KW-1185">Reference proteome</keyword>
<dbReference type="OrthoDB" id="10439069at2759"/>
<proteinExistence type="predicted"/>
<protein>
    <submittedName>
        <fullName evidence="2">Uncharacterized protein</fullName>
    </submittedName>
</protein>
<dbReference type="Proteomes" id="UP000235786">
    <property type="component" value="Unassembled WGS sequence"/>
</dbReference>
<evidence type="ECO:0000313" key="2">
    <source>
        <dbReference type="EMBL" id="PMD41232.1"/>
    </source>
</evidence>
<dbReference type="AlphaFoldDB" id="A0A2J6RRT5"/>
<name>A0A2J6RRT5_HYAVF</name>
<reference evidence="2 3" key="1">
    <citation type="submission" date="2016-04" db="EMBL/GenBank/DDBJ databases">
        <title>A degradative enzymes factory behind the ericoid mycorrhizal symbiosis.</title>
        <authorList>
            <consortium name="DOE Joint Genome Institute"/>
            <person name="Martino E."/>
            <person name="Morin E."/>
            <person name="Grelet G."/>
            <person name="Kuo A."/>
            <person name="Kohler A."/>
            <person name="Daghino S."/>
            <person name="Barry K."/>
            <person name="Choi C."/>
            <person name="Cichocki N."/>
            <person name="Clum A."/>
            <person name="Copeland A."/>
            <person name="Hainaut M."/>
            <person name="Haridas S."/>
            <person name="Labutti K."/>
            <person name="Lindquist E."/>
            <person name="Lipzen A."/>
            <person name="Khouja H.-R."/>
            <person name="Murat C."/>
            <person name="Ohm R."/>
            <person name="Olson A."/>
            <person name="Spatafora J."/>
            <person name="Veneault-Fourrey C."/>
            <person name="Henrissat B."/>
            <person name="Grigoriev I."/>
            <person name="Martin F."/>
            <person name="Perotto S."/>
        </authorList>
    </citation>
    <scope>NUCLEOTIDE SEQUENCE [LARGE SCALE GENOMIC DNA]</scope>
    <source>
        <strain evidence="2 3">F</strain>
    </source>
</reference>
<dbReference type="EMBL" id="KZ613944">
    <property type="protein sequence ID" value="PMD41232.1"/>
    <property type="molecule type" value="Genomic_DNA"/>
</dbReference>
<evidence type="ECO:0000256" key="1">
    <source>
        <dbReference type="SAM" id="SignalP"/>
    </source>
</evidence>
<accession>A0A2J6RRT5</accession>
<evidence type="ECO:0000313" key="3">
    <source>
        <dbReference type="Proteomes" id="UP000235786"/>
    </source>
</evidence>
<gene>
    <name evidence="2" type="ORF">L207DRAFT_581681</name>
</gene>
<keyword evidence="1" id="KW-0732">Signal</keyword>
<feature type="signal peptide" evidence="1">
    <location>
        <begin position="1"/>
        <end position="17"/>
    </location>
</feature>
<sequence>MYTSITFLLAIAASVQAANNVPQKVTYTAAGASAVTGNGFGCAHITPAGQGSQLGCVKHVFTDGFTVGVTNEATKKVTLCSIAGTSGACGPAGVNVAVDLTGGTGTAPAASGPEGTTTLTAAELVNKPIRRRAADMWAEARSVEEELEDYE</sequence>